<feature type="compositionally biased region" description="Basic and acidic residues" evidence="6">
    <location>
        <begin position="701"/>
        <end position="716"/>
    </location>
</feature>
<feature type="transmembrane region" description="Helical" evidence="7">
    <location>
        <begin position="344"/>
        <end position="365"/>
    </location>
</feature>
<dbReference type="PANTHER" id="PTHR45436">
    <property type="entry name" value="SENSOR HISTIDINE KINASE YKOH"/>
    <property type="match status" value="1"/>
</dbReference>
<feature type="compositionally biased region" description="Basic and acidic residues" evidence="6">
    <location>
        <begin position="815"/>
        <end position="825"/>
    </location>
</feature>
<comment type="catalytic activity">
    <reaction evidence="1">
        <text>ATP + protein L-histidine = ADP + protein N-phospho-L-histidine.</text>
        <dbReference type="EC" id="2.7.13.3"/>
    </reaction>
</comment>
<feature type="compositionally biased region" description="Low complexity" evidence="6">
    <location>
        <begin position="1114"/>
        <end position="1130"/>
    </location>
</feature>
<keyword evidence="5 9" id="KW-0418">Kinase</keyword>
<keyword evidence="4" id="KW-0808">Transferase</keyword>
<dbReference type="AlphaFoldDB" id="A0A1I6Z9V5"/>
<keyword evidence="7" id="KW-0472">Membrane</keyword>
<protein>
    <recommendedName>
        <fullName evidence="2">histidine kinase</fullName>
        <ecNumber evidence="2">2.7.13.3</ecNumber>
    </recommendedName>
</protein>
<keyword evidence="7" id="KW-0812">Transmembrane</keyword>
<dbReference type="RefSeq" id="WP_092976611.1">
    <property type="nucleotide sequence ID" value="NZ_FPAT01000004.1"/>
</dbReference>
<evidence type="ECO:0000256" key="2">
    <source>
        <dbReference type="ARBA" id="ARBA00012438"/>
    </source>
</evidence>
<name>A0A1I6Z9V5_9ACTN</name>
<evidence type="ECO:0000256" key="6">
    <source>
        <dbReference type="SAM" id="MobiDB-lite"/>
    </source>
</evidence>
<dbReference type="Pfam" id="PF02518">
    <property type="entry name" value="HATPase_c"/>
    <property type="match status" value="1"/>
</dbReference>
<feature type="compositionally biased region" description="Basic and acidic residues" evidence="6">
    <location>
        <begin position="923"/>
        <end position="949"/>
    </location>
</feature>
<evidence type="ECO:0000256" key="3">
    <source>
        <dbReference type="ARBA" id="ARBA00022553"/>
    </source>
</evidence>
<evidence type="ECO:0000256" key="5">
    <source>
        <dbReference type="ARBA" id="ARBA00022777"/>
    </source>
</evidence>
<feature type="compositionally biased region" description="Low complexity" evidence="6">
    <location>
        <begin position="724"/>
        <end position="733"/>
    </location>
</feature>
<feature type="compositionally biased region" description="Low complexity" evidence="6">
    <location>
        <begin position="759"/>
        <end position="773"/>
    </location>
</feature>
<feature type="domain" description="Histidine kinase/HSP90-like ATPase" evidence="8">
    <location>
        <begin position="543"/>
        <end position="655"/>
    </location>
</feature>
<dbReference type="Proteomes" id="UP000199165">
    <property type="component" value="Unassembled WGS sequence"/>
</dbReference>
<feature type="compositionally biased region" description="Basic and acidic residues" evidence="6">
    <location>
        <begin position="8"/>
        <end position="18"/>
    </location>
</feature>
<dbReference type="STRING" id="995060.SAMN04487904_104126"/>
<sequence length="1189" mass="129518">MSAAARRANREQVRDTRAARNRPGGARRASLRDWRNWRIPVKLGAVVLVPVVFVLALGVFQINDEVSQANRYKEISRLTEARDSIQPLLTGLQTERTRAAELLGEAPGARQEYQKQYEKVTEFVEQAPQVLHNVQKFSPVTSAQFDQLRGQLGKLRELREGVMTRSLRPVDAIGTYNEIVSSLLSMERAVINTIDDSRLYSTISALHELSRAEDEIRIQRALVDAALPRSDFTPDLTDALNDSRARLDSRITSFESVANSEPRQAREVVNSDVMQRWLETEDQLMRAIRVDEVRSSLTLDQWNQLSDKLINSTTQVRYELSKQFNQRAYSLYDEASDRAGLTTVIMVAGLIVAAAIIVVMGRNLLRSLDQLRRGALHAADEQLPRAVDRIRHGSSESDVEVDAVPVRTTEEVGQVARAFDEVNRQALYLASEQANLRRGYSDSFVNVSRRSQSLLERQLRLFEQLEHDEDDPDQLATLFRLDHLATRMRRNNENLMVLSGSDMARRFTQPVQLSDVLRAAISEIEHYPRVVVQSPPAARLVGYAGSDLVRLMAELLDNAANFSSPETSVTVSSHQSEDSSLTIDVLDHGIGMGEQELAEANDRLASFDEYDLSTSRRMGLLVIARLAGRHGITVRLHGGDDVDGVRATVRIPPDLVIPDGSAQSAVRSTPEPSPSTIEQRLSAPGQDSSGSTATEQPGQQGDERPRSGDEQHRSGDEQTSAPRANGANANGANRHQILEGGLPRFDLGEPPSLPTQQRGGSPATPTQPPSQTGDRSRPPEQGNPRPQAPTPPPTPVSQPEHPAAAEPVRSASQQRDPEPSDRFRGLFEPPEGQEYVENAEEDESFGASLHFDDFASEEGPEQRYSDSAPTVVHAIAPRTGSSAMFTDSAPQWFHPSPEDAYHQTSSGQSGTGEWSWPTGEDDNDRRVPHERGTLGERLPGERPSSDRPGDGGVPAGTPVPPGSTEETTQHPRVEEPTSESRADPGGFTPSGLPRRTPRGQSNASGGRSGAAPDGPRAGGNPGSAAGGRGLSWMEEAEFEKSSDSAASGIPGGGFPDQGPRHDQSPSTAQHADAPGAEANHQLDGRARQQRDSSSWITRSESPVNESSAWNFETDQAQQEADAAADPQPSDYTSAGLPRRVPKQHLAPGSAPPPSGQSSGAQNTPAPDETRGRLSSFQQGVRRGRHSAGE</sequence>
<evidence type="ECO:0000256" key="1">
    <source>
        <dbReference type="ARBA" id="ARBA00000085"/>
    </source>
</evidence>
<organism evidence="9 10">
    <name type="scientific">Actinopolyspora righensis</name>
    <dbReference type="NCBI Taxonomy" id="995060"/>
    <lineage>
        <taxon>Bacteria</taxon>
        <taxon>Bacillati</taxon>
        <taxon>Actinomycetota</taxon>
        <taxon>Actinomycetes</taxon>
        <taxon>Actinopolysporales</taxon>
        <taxon>Actinopolysporaceae</taxon>
        <taxon>Actinopolyspora</taxon>
        <taxon>Actinopolyspora alba group</taxon>
    </lineage>
</organism>
<dbReference type="GO" id="GO:0004673">
    <property type="term" value="F:protein histidine kinase activity"/>
    <property type="evidence" value="ECO:0007669"/>
    <property type="project" value="UniProtKB-EC"/>
</dbReference>
<feature type="region of interest" description="Disordered" evidence="6">
    <location>
        <begin position="1"/>
        <end position="25"/>
    </location>
</feature>
<dbReference type="EMBL" id="FPAT01000004">
    <property type="protein sequence ID" value="SFT59474.1"/>
    <property type="molecule type" value="Genomic_DNA"/>
</dbReference>
<dbReference type="GO" id="GO:0005886">
    <property type="term" value="C:plasma membrane"/>
    <property type="evidence" value="ECO:0007669"/>
    <property type="project" value="TreeGrafter"/>
</dbReference>
<feature type="compositionally biased region" description="Polar residues" evidence="6">
    <location>
        <begin position="902"/>
        <end position="912"/>
    </location>
</feature>
<feature type="compositionally biased region" description="Basic and acidic residues" evidence="6">
    <location>
        <begin position="1080"/>
        <end position="1090"/>
    </location>
</feature>
<keyword evidence="10" id="KW-1185">Reference proteome</keyword>
<feature type="compositionally biased region" description="Gly residues" evidence="6">
    <location>
        <begin position="1016"/>
        <end position="1029"/>
    </location>
</feature>
<evidence type="ECO:0000259" key="8">
    <source>
        <dbReference type="SMART" id="SM00387"/>
    </source>
</evidence>
<dbReference type="Pfam" id="PF08376">
    <property type="entry name" value="NIT"/>
    <property type="match status" value="1"/>
</dbReference>
<feature type="compositionally biased region" description="Polar residues" evidence="6">
    <location>
        <begin position="674"/>
        <end position="699"/>
    </location>
</feature>
<keyword evidence="3" id="KW-0597">Phosphoprotein</keyword>
<evidence type="ECO:0000256" key="4">
    <source>
        <dbReference type="ARBA" id="ARBA00022679"/>
    </source>
</evidence>
<dbReference type="GO" id="GO:0000160">
    <property type="term" value="P:phosphorelay signal transduction system"/>
    <property type="evidence" value="ECO:0007669"/>
    <property type="project" value="TreeGrafter"/>
</dbReference>
<dbReference type="InterPro" id="IPR013587">
    <property type="entry name" value="Nitrate/nitrite_sensing"/>
</dbReference>
<feature type="compositionally biased region" description="Polar residues" evidence="6">
    <location>
        <begin position="1091"/>
        <end position="1113"/>
    </location>
</feature>
<dbReference type="Gene3D" id="3.30.565.10">
    <property type="entry name" value="Histidine kinase-like ATPase, C-terminal domain"/>
    <property type="match status" value="1"/>
</dbReference>
<reference evidence="10" key="1">
    <citation type="submission" date="2016-10" db="EMBL/GenBank/DDBJ databases">
        <authorList>
            <person name="Varghese N."/>
            <person name="Submissions S."/>
        </authorList>
    </citation>
    <scope>NUCLEOTIDE SEQUENCE [LARGE SCALE GENOMIC DNA]</scope>
    <source>
        <strain evidence="10">DSM 45501</strain>
    </source>
</reference>
<evidence type="ECO:0000313" key="10">
    <source>
        <dbReference type="Proteomes" id="UP000199165"/>
    </source>
</evidence>
<evidence type="ECO:0000256" key="7">
    <source>
        <dbReference type="SAM" id="Phobius"/>
    </source>
</evidence>
<feature type="compositionally biased region" description="Polar residues" evidence="6">
    <location>
        <begin position="879"/>
        <end position="889"/>
    </location>
</feature>
<dbReference type="InterPro" id="IPR003594">
    <property type="entry name" value="HATPase_dom"/>
</dbReference>
<dbReference type="PANTHER" id="PTHR45436:SF5">
    <property type="entry name" value="SENSOR HISTIDINE KINASE TRCS"/>
    <property type="match status" value="1"/>
</dbReference>
<feature type="compositionally biased region" description="Basic and acidic residues" evidence="6">
    <location>
        <begin position="967"/>
        <end position="982"/>
    </location>
</feature>
<proteinExistence type="predicted"/>
<dbReference type="Gene3D" id="6.10.340.10">
    <property type="match status" value="1"/>
</dbReference>
<gene>
    <name evidence="9" type="ORF">SAMN04487904_104126</name>
</gene>
<dbReference type="EC" id="2.7.13.3" evidence="2"/>
<dbReference type="SMART" id="SM00387">
    <property type="entry name" value="HATPase_c"/>
    <property type="match status" value="1"/>
</dbReference>
<dbReference type="InterPro" id="IPR036890">
    <property type="entry name" value="HATPase_C_sf"/>
</dbReference>
<feature type="region of interest" description="Disordered" evidence="6">
    <location>
        <begin position="654"/>
        <end position="1189"/>
    </location>
</feature>
<feature type="compositionally biased region" description="Pro residues" evidence="6">
    <location>
        <begin position="786"/>
        <end position="796"/>
    </location>
</feature>
<dbReference type="SUPFAM" id="SSF55874">
    <property type="entry name" value="ATPase domain of HSP90 chaperone/DNA topoisomerase II/histidine kinase"/>
    <property type="match status" value="1"/>
</dbReference>
<evidence type="ECO:0000313" key="9">
    <source>
        <dbReference type="EMBL" id="SFT59474.1"/>
    </source>
</evidence>
<keyword evidence="7" id="KW-1133">Transmembrane helix</keyword>
<accession>A0A1I6Z9V5</accession>
<dbReference type="InterPro" id="IPR050428">
    <property type="entry name" value="TCS_sensor_his_kinase"/>
</dbReference>